<dbReference type="SUPFAM" id="SSF55174">
    <property type="entry name" value="Alpha-L RNA-binding motif"/>
    <property type="match status" value="1"/>
</dbReference>
<protein>
    <submittedName>
        <fullName evidence="4">RNA-binding S4 domain-containing protein</fullName>
    </submittedName>
</protein>
<dbReference type="AlphaFoldDB" id="A0A5B8ISR1"/>
<keyword evidence="5" id="KW-1185">Reference proteome</keyword>
<gene>
    <name evidence="4" type="ORF">FPZ52_06170</name>
</gene>
<dbReference type="Pfam" id="PF01479">
    <property type="entry name" value="S4"/>
    <property type="match status" value="1"/>
</dbReference>
<dbReference type="Proteomes" id="UP000318483">
    <property type="component" value="Chromosome"/>
</dbReference>
<dbReference type="SMART" id="SM00363">
    <property type="entry name" value="S4"/>
    <property type="match status" value="1"/>
</dbReference>
<evidence type="ECO:0000313" key="4">
    <source>
        <dbReference type="EMBL" id="QDY69262.1"/>
    </source>
</evidence>
<organism evidence="4 5">
    <name type="scientific">Qingshengfaniella alkalisoli</name>
    <dbReference type="NCBI Taxonomy" id="2599296"/>
    <lineage>
        <taxon>Bacteria</taxon>
        <taxon>Pseudomonadati</taxon>
        <taxon>Pseudomonadota</taxon>
        <taxon>Alphaproteobacteria</taxon>
        <taxon>Rhodobacterales</taxon>
        <taxon>Paracoccaceae</taxon>
        <taxon>Qingshengfaniella</taxon>
    </lineage>
</organism>
<keyword evidence="1" id="KW-0694">RNA-binding</keyword>
<feature type="domain" description="RNA-binding S4" evidence="3">
    <location>
        <begin position="9"/>
        <end position="74"/>
    </location>
</feature>
<dbReference type="PROSITE" id="PS50889">
    <property type="entry name" value="S4"/>
    <property type="match status" value="1"/>
</dbReference>
<dbReference type="RefSeq" id="WP_146364642.1">
    <property type="nucleotide sequence ID" value="NZ_CP042261.1"/>
</dbReference>
<feature type="region of interest" description="Disordered" evidence="2">
    <location>
        <begin position="80"/>
        <end position="124"/>
    </location>
</feature>
<dbReference type="InterPro" id="IPR002942">
    <property type="entry name" value="S4_RNA-bd"/>
</dbReference>
<proteinExistence type="predicted"/>
<accession>A0A5B8ISR1</accession>
<name>A0A5B8ISR1_9RHOB</name>
<dbReference type="Gene3D" id="3.10.290.10">
    <property type="entry name" value="RNA-binding S4 domain"/>
    <property type="match status" value="1"/>
</dbReference>
<evidence type="ECO:0000259" key="3">
    <source>
        <dbReference type="SMART" id="SM00363"/>
    </source>
</evidence>
<evidence type="ECO:0000256" key="1">
    <source>
        <dbReference type="PROSITE-ProRule" id="PRU00182"/>
    </source>
</evidence>
<dbReference type="OrthoDB" id="9797176at2"/>
<dbReference type="KEGG" id="lit:FPZ52_06170"/>
<dbReference type="CDD" id="cd00165">
    <property type="entry name" value="S4"/>
    <property type="match status" value="1"/>
</dbReference>
<dbReference type="EMBL" id="CP042261">
    <property type="protein sequence ID" value="QDY69262.1"/>
    <property type="molecule type" value="Genomic_DNA"/>
</dbReference>
<evidence type="ECO:0000313" key="5">
    <source>
        <dbReference type="Proteomes" id="UP000318483"/>
    </source>
</evidence>
<feature type="compositionally biased region" description="Basic residues" evidence="2">
    <location>
        <begin position="112"/>
        <end position="124"/>
    </location>
</feature>
<sequence length="124" mass="13542">MSDSAPATLRADKWLWYARFFKSRSRAADVVTGGHLRINSERAKKASVPVRAGDTLTFPQGKTIRVVRVLALGERRGPASEARLLYDDQTPATAPDPSAPKPVAGKPDSKSRRAARKTKSMPLE</sequence>
<dbReference type="InterPro" id="IPR036986">
    <property type="entry name" value="S4_RNA-bd_sf"/>
</dbReference>
<evidence type="ECO:0000256" key="2">
    <source>
        <dbReference type="SAM" id="MobiDB-lite"/>
    </source>
</evidence>
<dbReference type="GO" id="GO:0003723">
    <property type="term" value="F:RNA binding"/>
    <property type="evidence" value="ECO:0007669"/>
    <property type="project" value="UniProtKB-KW"/>
</dbReference>
<reference evidence="4 5" key="1">
    <citation type="submission" date="2019-07" db="EMBL/GenBank/DDBJ databases">
        <title>Litoreibacter alkalisoli sp. nov., isolated from saline-alkaline soil.</title>
        <authorList>
            <person name="Wang S."/>
            <person name="Xu L."/>
            <person name="Xing Y.-T."/>
            <person name="Sun J.-Q."/>
        </authorList>
    </citation>
    <scope>NUCLEOTIDE SEQUENCE [LARGE SCALE GENOMIC DNA]</scope>
    <source>
        <strain evidence="4 5">LN3S51</strain>
    </source>
</reference>